<reference evidence="2" key="1">
    <citation type="journal article" date="2023" name="Science">
        <title>Elucidation of the pathway for biosynthesis of saponin adjuvants from the soapbark tree.</title>
        <authorList>
            <person name="Reed J."/>
            <person name="Orme A."/>
            <person name="El-Demerdash A."/>
            <person name="Owen C."/>
            <person name="Martin L.B.B."/>
            <person name="Misra R.C."/>
            <person name="Kikuchi S."/>
            <person name="Rejzek M."/>
            <person name="Martin A.C."/>
            <person name="Harkess A."/>
            <person name="Leebens-Mack J."/>
            <person name="Louveau T."/>
            <person name="Stephenson M.J."/>
            <person name="Osbourn A."/>
        </authorList>
    </citation>
    <scope>NUCLEOTIDE SEQUENCE</scope>
    <source>
        <strain evidence="2">S10</strain>
    </source>
</reference>
<evidence type="ECO:0000313" key="2">
    <source>
        <dbReference type="EMBL" id="KAJ7947164.1"/>
    </source>
</evidence>
<accession>A0AAD7KWG8</accession>
<dbReference type="KEGG" id="qsa:O6P43_032008"/>
<dbReference type="Proteomes" id="UP001163823">
    <property type="component" value="Chromosome 13"/>
</dbReference>
<organism evidence="2 3">
    <name type="scientific">Quillaja saponaria</name>
    <name type="common">Soap bark tree</name>
    <dbReference type="NCBI Taxonomy" id="32244"/>
    <lineage>
        <taxon>Eukaryota</taxon>
        <taxon>Viridiplantae</taxon>
        <taxon>Streptophyta</taxon>
        <taxon>Embryophyta</taxon>
        <taxon>Tracheophyta</taxon>
        <taxon>Spermatophyta</taxon>
        <taxon>Magnoliopsida</taxon>
        <taxon>eudicotyledons</taxon>
        <taxon>Gunneridae</taxon>
        <taxon>Pentapetalae</taxon>
        <taxon>rosids</taxon>
        <taxon>fabids</taxon>
        <taxon>Fabales</taxon>
        <taxon>Quillajaceae</taxon>
        <taxon>Quillaja</taxon>
    </lineage>
</organism>
<dbReference type="EMBL" id="JARAOO010000013">
    <property type="protein sequence ID" value="KAJ7947164.1"/>
    <property type="molecule type" value="Genomic_DNA"/>
</dbReference>
<proteinExistence type="predicted"/>
<gene>
    <name evidence="2" type="ORF">O6P43_032008</name>
</gene>
<sequence>MEADEVMKLFDSCWFELEILKKRPVSLKSSSFSANPDHEIQEKPSKPELSRIQTIHIRSMSDQFDSMTSFKYDSLSPDTVLFTSKLQTILSGKEVTEIESPKQRNLKIEVLPKKNTQSKKKEKK</sequence>
<evidence type="ECO:0000313" key="3">
    <source>
        <dbReference type="Proteomes" id="UP001163823"/>
    </source>
</evidence>
<protein>
    <submittedName>
        <fullName evidence="2">DUF1685 family protein</fullName>
    </submittedName>
</protein>
<dbReference type="AlphaFoldDB" id="A0AAD7KWG8"/>
<evidence type="ECO:0000256" key="1">
    <source>
        <dbReference type="SAM" id="MobiDB-lite"/>
    </source>
</evidence>
<name>A0AAD7KWG8_QUISA</name>
<keyword evidence="3" id="KW-1185">Reference proteome</keyword>
<comment type="caution">
    <text evidence="2">The sequence shown here is derived from an EMBL/GenBank/DDBJ whole genome shotgun (WGS) entry which is preliminary data.</text>
</comment>
<feature type="region of interest" description="Disordered" evidence="1">
    <location>
        <begin position="29"/>
        <end position="48"/>
    </location>
</feature>
<feature type="compositionally biased region" description="Basic and acidic residues" evidence="1">
    <location>
        <begin position="36"/>
        <end position="48"/>
    </location>
</feature>